<accession>A0A8K1LDX5</accession>
<dbReference type="Proteomes" id="UP000796761">
    <property type="component" value="Unassembled WGS sequence"/>
</dbReference>
<evidence type="ECO:0000313" key="1">
    <source>
        <dbReference type="EMBL" id="TRZ10324.1"/>
    </source>
</evidence>
<evidence type="ECO:0000313" key="2">
    <source>
        <dbReference type="Proteomes" id="UP000796761"/>
    </source>
</evidence>
<comment type="caution">
    <text evidence="1">The sequence shown here is derived from an EMBL/GenBank/DDBJ whole genome shotgun (WGS) entry which is preliminary data.</text>
</comment>
<name>A0A8K1LDX5_9PASS</name>
<organism evidence="1 2">
    <name type="scientific">Zosterops borbonicus</name>
    <dbReference type="NCBI Taxonomy" id="364589"/>
    <lineage>
        <taxon>Eukaryota</taxon>
        <taxon>Metazoa</taxon>
        <taxon>Chordata</taxon>
        <taxon>Craniata</taxon>
        <taxon>Vertebrata</taxon>
        <taxon>Euteleostomi</taxon>
        <taxon>Archelosauria</taxon>
        <taxon>Archosauria</taxon>
        <taxon>Dinosauria</taxon>
        <taxon>Saurischia</taxon>
        <taxon>Theropoda</taxon>
        <taxon>Coelurosauria</taxon>
        <taxon>Aves</taxon>
        <taxon>Neognathae</taxon>
        <taxon>Neoaves</taxon>
        <taxon>Telluraves</taxon>
        <taxon>Australaves</taxon>
        <taxon>Passeriformes</taxon>
        <taxon>Sylvioidea</taxon>
        <taxon>Zosteropidae</taxon>
        <taxon>Zosterops</taxon>
    </lineage>
</organism>
<keyword evidence="2" id="KW-1185">Reference proteome</keyword>
<dbReference type="OrthoDB" id="10513821at2759"/>
<gene>
    <name evidence="1" type="ORF">HGM15179_016784</name>
</gene>
<proteinExistence type="predicted"/>
<protein>
    <submittedName>
        <fullName evidence="1">Uncharacterized protein</fullName>
    </submittedName>
</protein>
<reference evidence="1" key="1">
    <citation type="submission" date="2019-04" db="EMBL/GenBank/DDBJ databases">
        <title>Genome assembly of Zosterops borbonicus 15179.</title>
        <authorList>
            <person name="Leroy T."/>
            <person name="Anselmetti Y."/>
            <person name="Tilak M.-K."/>
            <person name="Nabholz B."/>
        </authorList>
    </citation>
    <scope>NUCLEOTIDE SEQUENCE</scope>
    <source>
        <strain evidence="1">HGM_15179</strain>
        <tissue evidence="1">Muscle</tissue>
    </source>
</reference>
<dbReference type="EMBL" id="SWJQ01000883">
    <property type="protein sequence ID" value="TRZ10324.1"/>
    <property type="molecule type" value="Genomic_DNA"/>
</dbReference>
<dbReference type="AlphaFoldDB" id="A0A8K1LDX5"/>
<sequence>MCTIGGKLYWEGRNLKHEEKVFFNNEPIILDLMKNDDSSVCLQFDQTFCFSRNEEGMDPESKDQKGDRLRLLWEEFTTTVESHLLLSSTDQKGDRLRLLWEEFTTTVESHLLLSSTVSEALLVRPAVALGPY</sequence>